<dbReference type="Proteomes" id="UP000238176">
    <property type="component" value="Unassembled WGS sequence"/>
</dbReference>
<reference evidence="2 3" key="1">
    <citation type="submission" date="2018-03" db="EMBL/GenBank/DDBJ databases">
        <title>Genomic Encyclopedia of Type Strains, Phase III (KMG-III): the genomes of soil and plant-associated and newly described type strains.</title>
        <authorList>
            <person name="Whitman W."/>
        </authorList>
    </citation>
    <scope>NUCLEOTIDE SEQUENCE [LARGE SCALE GENOMIC DNA]</scope>
    <source>
        <strain evidence="2 3">CGMCC 4.7067</strain>
    </source>
</reference>
<sequence length="263" mass="29906">MRRKLIGRKLKLARLAAKKPLRHPDIVDAVGSTRTAQRLEDGEATQLTYPVIGTLCDLYGMPQAEKFELQRLWRLGPDATTWTQPRGREIFGFDAFNELKAHASTVNIYETTFVPGPLQSESTMRMLFDRNPELDEAAIEKEVRIRKELQAPFWQGGGPKFDFLMSEAVLRMGCDADQVSRLIEADTLDHATVRYLPFSAGPPSLMHLPFTLLSFPAKHDPDVVFVEAQDAYLYFEEAESVKHYKTRLAATDEMARSIKEFKL</sequence>
<accession>A0A2T0UWF9</accession>
<dbReference type="AlphaFoldDB" id="A0A2T0UWF9"/>
<dbReference type="EMBL" id="PVTJ01000001">
    <property type="protein sequence ID" value="PRY62250.1"/>
    <property type="molecule type" value="Genomic_DNA"/>
</dbReference>
<evidence type="ECO:0000313" key="3">
    <source>
        <dbReference type="Proteomes" id="UP000238176"/>
    </source>
</evidence>
<evidence type="ECO:0000259" key="1">
    <source>
        <dbReference type="Pfam" id="PF19054"/>
    </source>
</evidence>
<feature type="domain" description="DUF5753" evidence="1">
    <location>
        <begin position="95"/>
        <end position="257"/>
    </location>
</feature>
<dbReference type="RefSeq" id="WP_106362283.1">
    <property type="nucleotide sequence ID" value="NZ_PVTJ01000001.1"/>
</dbReference>
<evidence type="ECO:0000313" key="2">
    <source>
        <dbReference type="EMBL" id="PRY62250.1"/>
    </source>
</evidence>
<comment type="caution">
    <text evidence="2">The sequence shown here is derived from an EMBL/GenBank/DDBJ whole genome shotgun (WGS) entry which is preliminary data.</text>
</comment>
<protein>
    <recommendedName>
        <fullName evidence="1">DUF5753 domain-containing protein</fullName>
    </recommendedName>
</protein>
<name>A0A2T0UWF9_9ACTN</name>
<keyword evidence="3" id="KW-1185">Reference proteome</keyword>
<organism evidence="2 3">
    <name type="scientific">Glycomyces artemisiae</name>
    <dbReference type="NCBI Taxonomy" id="1076443"/>
    <lineage>
        <taxon>Bacteria</taxon>
        <taxon>Bacillati</taxon>
        <taxon>Actinomycetota</taxon>
        <taxon>Actinomycetes</taxon>
        <taxon>Glycomycetales</taxon>
        <taxon>Glycomycetaceae</taxon>
        <taxon>Glycomyces</taxon>
    </lineage>
</organism>
<dbReference type="OrthoDB" id="4285266at2"/>
<gene>
    <name evidence="2" type="ORF">B0I28_101578</name>
</gene>
<dbReference type="Pfam" id="PF19054">
    <property type="entry name" value="DUF5753"/>
    <property type="match status" value="1"/>
</dbReference>
<dbReference type="InterPro" id="IPR043917">
    <property type="entry name" value="DUF5753"/>
</dbReference>
<proteinExistence type="predicted"/>